<feature type="compositionally biased region" description="Polar residues" evidence="2">
    <location>
        <begin position="629"/>
        <end position="639"/>
    </location>
</feature>
<feature type="region of interest" description="Disordered" evidence="2">
    <location>
        <begin position="719"/>
        <end position="753"/>
    </location>
</feature>
<feature type="coiled-coil region" evidence="1">
    <location>
        <begin position="1400"/>
        <end position="1490"/>
    </location>
</feature>
<organism evidence="3">
    <name type="scientific">Fusarium oxysporum f. sp. melonis 26406</name>
    <dbReference type="NCBI Taxonomy" id="1089452"/>
    <lineage>
        <taxon>Eukaryota</taxon>
        <taxon>Fungi</taxon>
        <taxon>Dikarya</taxon>
        <taxon>Ascomycota</taxon>
        <taxon>Pezizomycotina</taxon>
        <taxon>Sordariomycetes</taxon>
        <taxon>Hypocreomycetidae</taxon>
        <taxon>Hypocreales</taxon>
        <taxon>Nectriaceae</taxon>
        <taxon>Fusarium</taxon>
        <taxon>Fusarium oxysporum species complex</taxon>
    </lineage>
</organism>
<feature type="compositionally biased region" description="Basic and acidic residues" evidence="2">
    <location>
        <begin position="690"/>
        <end position="707"/>
    </location>
</feature>
<proteinExistence type="predicted"/>
<feature type="region of interest" description="Disordered" evidence="2">
    <location>
        <begin position="2584"/>
        <end position="2627"/>
    </location>
</feature>
<dbReference type="HOGENOM" id="CLU_227727_0_0_1"/>
<feature type="compositionally biased region" description="Polar residues" evidence="2">
    <location>
        <begin position="605"/>
        <end position="622"/>
    </location>
</feature>
<feature type="coiled-coil region" evidence="1">
    <location>
        <begin position="1058"/>
        <end position="1085"/>
    </location>
</feature>
<dbReference type="PANTHER" id="PTHR23159">
    <property type="entry name" value="CENTROSOMAL PROTEIN 2"/>
    <property type="match status" value="1"/>
</dbReference>
<feature type="compositionally biased region" description="Basic and acidic residues" evidence="2">
    <location>
        <begin position="1193"/>
        <end position="1203"/>
    </location>
</feature>
<feature type="compositionally biased region" description="Basic and acidic residues" evidence="2">
    <location>
        <begin position="522"/>
        <end position="541"/>
    </location>
</feature>
<accession>W9Z1Q7</accession>
<feature type="region of interest" description="Disordered" evidence="2">
    <location>
        <begin position="1188"/>
        <end position="1225"/>
    </location>
</feature>
<dbReference type="Proteomes" id="UP000030703">
    <property type="component" value="Unassembled WGS sequence"/>
</dbReference>
<keyword evidence="1" id="KW-0175">Coiled coil</keyword>
<feature type="compositionally biased region" description="Basic and acidic residues" evidence="2">
    <location>
        <begin position="396"/>
        <end position="436"/>
    </location>
</feature>
<sequence>MLLRTRRSTNLQNTRKDDKDNFTGKEMEKGGKVRKLRKKQDKRSKAANNGEPVGNRENDTFMLDAEHVGIGNNIPMFNEEDEQAAAGRCTKICETIYVGGRPDSPSSPTREAESIHVAGYEVDANPLLEENGMADPELDTAMLDAQDGDSGSNGITSPAGSYERVANTMEGVEHGEGKANPPIGRAGSNNHTEGDALVQKTITGTAKAVEQIEANASARTGTETGNISLPDFCDGQGLQEMGVHLKSDILDKGNRNCSQQSDQTFAANASDQEGNMNRPGIGQNGVETHTQPEMDGLHFVKTSNLRTKNIDSLSGGMAVTFTSINRVVDTPFGFLTTAEGVTNPFSNTNITTGIQMTTEKDTDHNNMHGEGKNYPIRDEDVTIPDILGKDRRGKRLRETSTDESRTKPRTREKVPTRKRRRVEEKLPETEGQRPEELSDPINANDERNTTELDGIGVLCSVSPSTRKVETDKQNSDTNVQEVSSDGEVEMAVSEGKTNNGQSNTEPHAMEVSGTVESASLKADTDRRNSASDMHEVGRDPDVDMACPAEAADDEPREPELDGMENSDEVNPRSCEVETGKPISDTNMQEVRGDSEVGRAFHEGKNNNGQSNTELQDMESSGSVDYPSRATGTNKQNCDTNMPEMGSEEMGGGTEAYMAISGEKTNDEQTNPELGVMESSGSVDNASLNTDTERQNRDSDMHEEQRKAEKLVVDVDSALQSATKKNDPTSAYIDATQSPHSGQMGSPSEPESPLKQNENFMNFARISQEDNLRRMELERYSVARLEMKHAKLLIDMINSLFNRKADMYYLLAFKMVLLIFPYTAWEHVRDRLPAMMSYATEDIKTGLEKRVADEVYTEYPSDKGVDERIICWNQRLELYKGIEHGTKTLLEPTSRSVRTCVGRRPSECSSLQAEIQEMAGDLNHCQKFQDYFSHYASQTAFIFQNPQLLRDEIRFVVSILRQLILREDESSEAMFRELEAVASDIATAREIGSTEATTRQDVVMDLLEADDEEITTDNDGKEGFKKRMVGDVRKQRILDDVKETVQHHQSKALNFEMQFNSSTKSFKELEREMNILRDETKVMEKGFSQLYFCFFGPAIPPSMSGELQETYNIILEKIKTDFNKSCRREEEKSQLLQQLKQTQKEEAKLRNENHALRTQVEGIENLFKGLEARLLPIDLNRAIRDWTVDNSTRSPKDTQMHDGDGFTGAPTSSLPEDLEDSKVGRTMGHDQVTESLDGDDEVDVMSVDAKDADGEKATEYLMKERIMSDIDETTEHGRLGAGNLASRHLASEKRLKSINTPLEREIKKLRTDAEALKKFHRDEIKKCKLQSKAYEDKAAELGEKNKEMGDDFRQLYFKMFGVALPPNVHNGSQKPSDIIYEEIETEFKKLRSREHEQNVLLQEGESLKASLREEKRQQEKRVQQLENKLEEVWQRLREQQEVNEETQRNKQNIQVQLNANAQSYSSLNDEIQQAKEEISRLQGKNDGLDKQVKGFKTWYNGLEAKLLPVDYNREIQNRGLDNRTHIHKGSKTNDSDGFAGASISKLEEEFADLKDEAKKKEENLGSMEREKVDLLKKIEILEKQMTTETNEKEAALDQKNQLEAQLNSEVMSLQNTIKEKGHDIKSLQEKEQSYLAKIEKYENHIRSIDGWMEMKELQIKNVKEDLKNTENKVREQERALDRNTKELESVKGEASKKKIRLEGKMEKMEQTTNEKDKKVGILNVMLQDAETTIKDLTTTLAIVIPTLHKERISKACEIGHLSKIIESLEKTKREYDATIDEADNLKKRLQEVEEERTAVMNVQDAIKRKDETISRLRQDIEIINEGHASEVNRLTEEVRKLNSQIEHDQKGDSGVTEIPRESLEFNDKSCAIPVRHEVALQELERWKESGDNLVESQKRIDNVYSTIESLPSRLEQVLTTHQQSASGGNANCAYLQPDSVAQAVDDGILTRLEIKVEDLKRAIDKQHIRIQDNVESNKICHGVEEMNKLISRVDYLSEETAEKLCGEISHLTEQTSQLNRDIKEKDKEYREATNELLTCKINYEAERKRLSERLPVLEIEQLKKQIHELHEQIRALCSELKNKSHGLGTEKDAYDTKAKTRTCQGDVKQTDIIIESLPSDLRNIMSKLIEMQKAMTQQQIACDERRSSSCFTPTKNKRLDESNNFPKLESQVNDLNRIIAQLYEKDRFMVEVQKLQSSATERDSKFSGLKDKMHWLVQEVGKLQKRMKDSEAEVHSRQGDMAEFLRLSSNAWINQKPAEEATSKPNRNQDRRDELDGLREELSQIEKNIMYFTSTFPPPSGQPFSAVLEERFLGKVPVTERLKLLIERVRHRIDDLQSSLAQAKLDDGRVIRPEKARSTFVPDTNEVVTPLSELNMEFLTPKDRESGAIPTPNGQRQSRSADGKHNPDSTHGGDLPLSSPVSGLRPCVKSAFTQTGIQEASTTLAVEGHEVLHESADNPMGSRKLKEEHALGSDTVRTDLERLRASLIFHLCTMLFASKRTVDVERLREGSRIFSRRTIGKSNLELLEQVIQGYSKQSMKNRGANKELRKITYKGRKAFPDTLLKTYTTIFKTLLTLTQHLDINDPINDSRSTEGEAARPDKRTKIQGRTRKPKSQRLTPAQPVKTVN</sequence>
<dbReference type="VEuPathDB" id="FungiDB:FOMG_17625"/>
<feature type="coiled-coil region" evidence="1">
    <location>
        <begin position="1764"/>
        <end position="1850"/>
    </location>
</feature>
<feature type="compositionally biased region" description="Polar residues" evidence="2">
    <location>
        <begin position="495"/>
        <end position="505"/>
    </location>
</feature>
<feature type="region of interest" description="Disordered" evidence="2">
    <location>
        <begin position="1"/>
        <end position="58"/>
    </location>
</feature>
<feature type="compositionally biased region" description="Basic and acidic residues" evidence="2">
    <location>
        <begin position="2398"/>
        <end position="2407"/>
    </location>
</feature>
<feature type="compositionally biased region" description="Basic and acidic residues" evidence="2">
    <location>
        <begin position="358"/>
        <end position="380"/>
    </location>
</feature>
<feature type="region of interest" description="Disordered" evidence="2">
    <location>
        <begin position="265"/>
        <end position="289"/>
    </location>
</feature>
<dbReference type="OrthoDB" id="5105579at2759"/>
<gene>
    <name evidence="3" type="ORF">FOMG_17625</name>
</gene>
<reference evidence="3" key="2">
    <citation type="submission" date="2012-05" db="EMBL/GenBank/DDBJ databases">
        <title>Annotation of the Genome Sequence of Fusarium oxysporum f. sp. melonis 26406.</title>
        <authorList>
            <consortium name="The Broad Institute Genomics Platform"/>
            <person name="Ma L.-J."/>
            <person name="Corby-Kistler H."/>
            <person name="Broz K."/>
            <person name="Gale L.R."/>
            <person name="Jonkers W."/>
            <person name="O'Donnell K."/>
            <person name="Ploetz R."/>
            <person name="Steinberg C."/>
            <person name="Schwartz D.C."/>
            <person name="VanEtten H."/>
            <person name="Zhou S."/>
            <person name="Young S.K."/>
            <person name="Zeng Q."/>
            <person name="Gargeya S."/>
            <person name="Fitzgerald M."/>
            <person name="Abouelleil A."/>
            <person name="Alvarado L."/>
            <person name="Chapman S.B."/>
            <person name="Gainer-Dewar J."/>
            <person name="Goldberg J."/>
            <person name="Griggs A."/>
            <person name="Gujja S."/>
            <person name="Hansen M."/>
            <person name="Howarth C."/>
            <person name="Imamovic A."/>
            <person name="Ireland A."/>
            <person name="Larimer J."/>
            <person name="McCowan C."/>
            <person name="Murphy C."/>
            <person name="Pearson M."/>
            <person name="Poon T.W."/>
            <person name="Priest M."/>
            <person name="Roberts A."/>
            <person name="Saif S."/>
            <person name="Shea T."/>
            <person name="Sykes S."/>
            <person name="Wortman J."/>
            <person name="Nusbaum C."/>
            <person name="Birren B."/>
        </authorList>
    </citation>
    <scope>NUCLEOTIDE SEQUENCE</scope>
    <source>
        <strain evidence="3">26406</strain>
    </source>
</reference>
<reference evidence="3" key="1">
    <citation type="submission" date="2012-04" db="EMBL/GenBank/DDBJ databases">
        <title>The Genome Sequence of Fusarium oxysporum melonis.</title>
        <authorList>
            <consortium name="The Broad Institute Genome Sequencing Platform"/>
            <person name="Ma L.-J."/>
            <person name="Gale L.R."/>
            <person name="Schwartz D.C."/>
            <person name="Zhou S."/>
            <person name="Corby-Kistler H."/>
            <person name="Young S.K."/>
            <person name="Zeng Q."/>
            <person name="Gargeya S."/>
            <person name="Fitzgerald M."/>
            <person name="Haas B."/>
            <person name="Abouelleil A."/>
            <person name="Alvarado L."/>
            <person name="Arachchi H.M."/>
            <person name="Berlin A."/>
            <person name="Brown A."/>
            <person name="Chapman S.B."/>
            <person name="Chen Z."/>
            <person name="Dunbar C."/>
            <person name="Freedman E."/>
            <person name="Gearin G."/>
            <person name="Goldberg J."/>
            <person name="Griggs A."/>
            <person name="Gujja S."/>
            <person name="Heiman D."/>
            <person name="Howarth C."/>
            <person name="Larson L."/>
            <person name="Lui A."/>
            <person name="MacDonald P.J.P."/>
            <person name="Montmayeur A."/>
            <person name="Murphy C."/>
            <person name="Neiman D."/>
            <person name="Pearson M."/>
            <person name="Priest M."/>
            <person name="Roberts A."/>
            <person name="Saif S."/>
            <person name="Shea T."/>
            <person name="Shenoy N."/>
            <person name="Sisk P."/>
            <person name="Stolte C."/>
            <person name="Sykes S."/>
            <person name="Wortman J."/>
            <person name="Nusbaum C."/>
            <person name="Birren B."/>
        </authorList>
    </citation>
    <scope>NUCLEOTIDE SEQUENCE</scope>
    <source>
        <strain evidence="3">26406</strain>
    </source>
</reference>
<feature type="compositionally biased region" description="Acidic residues" evidence="2">
    <location>
        <begin position="550"/>
        <end position="567"/>
    </location>
</feature>
<dbReference type="PANTHER" id="PTHR23159:SF31">
    <property type="entry name" value="CENTROSOME-ASSOCIATED PROTEIN CEP250 ISOFORM X1"/>
    <property type="match status" value="1"/>
</dbReference>
<feature type="coiled-coil region" evidence="1">
    <location>
        <begin position="1542"/>
        <end position="1710"/>
    </location>
</feature>
<name>W9Z1Q7_FUSOX</name>
<protein>
    <submittedName>
        <fullName evidence="3">Uncharacterized protein</fullName>
    </submittedName>
</protein>
<feature type="compositionally biased region" description="Polar residues" evidence="2">
    <location>
        <begin position="734"/>
        <end position="745"/>
    </location>
</feature>
<feature type="compositionally biased region" description="Basic and acidic residues" evidence="2">
    <location>
        <begin position="590"/>
        <end position="604"/>
    </location>
</feature>
<evidence type="ECO:0000313" key="3">
    <source>
        <dbReference type="EMBL" id="EXK25734.1"/>
    </source>
</evidence>
<feature type="compositionally biased region" description="Polar residues" evidence="2">
    <location>
        <begin position="265"/>
        <end position="275"/>
    </location>
</feature>
<feature type="coiled-coil region" evidence="1">
    <location>
        <begin position="1125"/>
        <end position="1165"/>
    </location>
</feature>
<feature type="compositionally biased region" description="Basic and acidic residues" evidence="2">
    <location>
        <begin position="2590"/>
        <end position="2603"/>
    </location>
</feature>
<feature type="compositionally biased region" description="Basic residues" evidence="2">
    <location>
        <begin position="32"/>
        <end position="42"/>
    </location>
</feature>
<feature type="region of interest" description="Disordered" evidence="2">
    <location>
        <begin position="2375"/>
        <end position="2419"/>
    </location>
</feature>
<dbReference type="EMBL" id="JH659384">
    <property type="protein sequence ID" value="EXK25734.1"/>
    <property type="molecule type" value="Genomic_DNA"/>
</dbReference>
<feature type="region of interest" description="Disordered" evidence="2">
    <location>
        <begin position="358"/>
        <end position="707"/>
    </location>
</feature>
<evidence type="ECO:0000256" key="2">
    <source>
        <dbReference type="SAM" id="MobiDB-lite"/>
    </source>
</evidence>
<feature type="compositionally biased region" description="Polar residues" evidence="2">
    <location>
        <begin position="678"/>
        <end position="689"/>
    </location>
</feature>
<feature type="compositionally biased region" description="Basic residues" evidence="2">
    <location>
        <begin position="2604"/>
        <end position="2614"/>
    </location>
</feature>
<feature type="coiled-coil region" evidence="1">
    <location>
        <begin position="2007"/>
        <end position="2078"/>
    </location>
</feature>
<evidence type="ECO:0000256" key="1">
    <source>
        <dbReference type="SAM" id="Coils"/>
    </source>
</evidence>
<feature type="compositionally biased region" description="Basic and acidic residues" evidence="2">
    <location>
        <begin position="14"/>
        <end position="31"/>
    </location>
</feature>